<evidence type="ECO:0000313" key="2">
    <source>
        <dbReference type="EMBL" id="CAA2625737.1"/>
    </source>
</evidence>
<reference evidence="2" key="1">
    <citation type="submission" date="2019-12" db="EMBL/GenBank/DDBJ databases">
        <authorList>
            <person name="Scholz U."/>
            <person name="Mascher M."/>
            <person name="Fiebig A."/>
        </authorList>
    </citation>
    <scope>NUCLEOTIDE SEQUENCE</scope>
</reference>
<organism evidence="2">
    <name type="scientific">Spirodela intermedia</name>
    <name type="common">Intermediate duckweed</name>
    <dbReference type="NCBI Taxonomy" id="51605"/>
    <lineage>
        <taxon>Eukaryota</taxon>
        <taxon>Viridiplantae</taxon>
        <taxon>Streptophyta</taxon>
        <taxon>Embryophyta</taxon>
        <taxon>Tracheophyta</taxon>
        <taxon>Spermatophyta</taxon>
        <taxon>Magnoliopsida</taxon>
        <taxon>Liliopsida</taxon>
        <taxon>Araceae</taxon>
        <taxon>Lemnoideae</taxon>
        <taxon>Spirodela</taxon>
    </lineage>
</organism>
<proteinExistence type="predicted"/>
<evidence type="ECO:0000256" key="1">
    <source>
        <dbReference type="SAM" id="MobiDB-lite"/>
    </source>
</evidence>
<dbReference type="Proteomes" id="UP000663760">
    <property type="component" value="Chromosome 9"/>
</dbReference>
<dbReference type="EMBL" id="LR746272">
    <property type="protein sequence ID" value="CAA7401743.1"/>
    <property type="molecule type" value="Genomic_DNA"/>
</dbReference>
<dbReference type="EMBL" id="LR743596">
    <property type="protein sequence ID" value="CAA2625737.1"/>
    <property type="molecule type" value="Genomic_DNA"/>
</dbReference>
<sequence>MKNYSCLSLVKRGQKREREREKVTKSYYKVRN</sequence>
<evidence type="ECO:0000313" key="3">
    <source>
        <dbReference type="EMBL" id="CAA7401743.1"/>
    </source>
</evidence>
<gene>
    <name evidence="2" type="ORF">SI7747_09011474</name>
    <name evidence="3" type="ORF">SI8410_09012421</name>
</gene>
<feature type="region of interest" description="Disordered" evidence="1">
    <location>
        <begin position="12"/>
        <end position="32"/>
    </location>
</feature>
<keyword evidence="4" id="KW-1185">Reference proteome</keyword>
<accession>A0A7I8J5P2</accession>
<dbReference type="AlphaFoldDB" id="A0A7I8J5P2"/>
<name>A0A7I8J5P2_SPIIN</name>
<evidence type="ECO:0000313" key="4">
    <source>
        <dbReference type="Proteomes" id="UP000663760"/>
    </source>
</evidence>
<protein>
    <submittedName>
        <fullName evidence="2">Uncharacterized protein</fullName>
    </submittedName>
</protein>